<keyword evidence="2" id="KW-1003">Cell membrane</keyword>
<name>A0ABD5RW00_9EURY</name>
<keyword evidence="8" id="KW-1185">Reference proteome</keyword>
<feature type="transmembrane region" description="Helical" evidence="6">
    <location>
        <begin position="358"/>
        <end position="378"/>
    </location>
</feature>
<evidence type="ECO:0000256" key="1">
    <source>
        <dbReference type="ARBA" id="ARBA00004651"/>
    </source>
</evidence>
<feature type="transmembrane region" description="Helical" evidence="6">
    <location>
        <begin position="384"/>
        <end position="407"/>
    </location>
</feature>
<accession>A0ABD5RW00</accession>
<gene>
    <name evidence="7" type="ORF">ACFQE1_02735</name>
</gene>
<dbReference type="EMBL" id="JBHSWU010000011">
    <property type="protein sequence ID" value="MFC6723327.1"/>
    <property type="molecule type" value="Genomic_DNA"/>
</dbReference>
<keyword evidence="3 6" id="KW-0812">Transmembrane</keyword>
<dbReference type="InterPro" id="IPR050833">
    <property type="entry name" value="Poly_Biosynth_Transport"/>
</dbReference>
<feature type="transmembrane region" description="Helical" evidence="6">
    <location>
        <begin position="174"/>
        <end position="194"/>
    </location>
</feature>
<dbReference type="AlphaFoldDB" id="A0ABD5RW00"/>
<feature type="transmembrane region" description="Helical" evidence="6">
    <location>
        <begin position="119"/>
        <end position="137"/>
    </location>
</feature>
<evidence type="ECO:0000256" key="2">
    <source>
        <dbReference type="ARBA" id="ARBA00022475"/>
    </source>
</evidence>
<dbReference type="CDD" id="cd13128">
    <property type="entry name" value="MATE_Wzx_like"/>
    <property type="match status" value="1"/>
</dbReference>
<dbReference type="InterPro" id="IPR002797">
    <property type="entry name" value="Polysacc_synth"/>
</dbReference>
<dbReference type="GO" id="GO:0005886">
    <property type="term" value="C:plasma membrane"/>
    <property type="evidence" value="ECO:0007669"/>
    <property type="project" value="UniProtKB-SubCell"/>
</dbReference>
<feature type="transmembrane region" description="Helical" evidence="6">
    <location>
        <begin position="419"/>
        <end position="440"/>
    </location>
</feature>
<feature type="transmembrane region" description="Helical" evidence="6">
    <location>
        <begin position="149"/>
        <end position="168"/>
    </location>
</feature>
<comment type="caution">
    <text evidence="7">The sequence shown here is derived from an EMBL/GenBank/DDBJ whole genome shotgun (WGS) entry which is preliminary data.</text>
</comment>
<keyword evidence="4 6" id="KW-1133">Transmembrane helix</keyword>
<evidence type="ECO:0000256" key="6">
    <source>
        <dbReference type="SAM" id="Phobius"/>
    </source>
</evidence>
<evidence type="ECO:0000256" key="3">
    <source>
        <dbReference type="ARBA" id="ARBA00022692"/>
    </source>
</evidence>
<protein>
    <submittedName>
        <fullName evidence="7">Flippase</fullName>
    </submittedName>
</protein>
<dbReference type="Pfam" id="PF01943">
    <property type="entry name" value="Polysacc_synt"/>
    <property type="match status" value="1"/>
</dbReference>
<proteinExistence type="predicted"/>
<feature type="transmembrane region" description="Helical" evidence="6">
    <location>
        <begin position="77"/>
        <end position="99"/>
    </location>
</feature>
<organism evidence="7 8">
    <name type="scientific">Halobium palmae</name>
    <dbReference type="NCBI Taxonomy" id="1776492"/>
    <lineage>
        <taxon>Archaea</taxon>
        <taxon>Methanobacteriati</taxon>
        <taxon>Methanobacteriota</taxon>
        <taxon>Stenosarchaea group</taxon>
        <taxon>Halobacteria</taxon>
        <taxon>Halobacteriales</taxon>
        <taxon>Haloferacaceae</taxon>
        <taxon>Halobium</taxon>
    </lineage>
</organism>
<dbReference type="Proteomes" id="UP001596328">
    <property type="component" value="Unassembled WGS sequence"/>
</dbReference>
<feature type="transmembrane region" description="Helical" evidence="6">
    <location>
        <begin position="327"/>
        <end position="351"/>
    </location>
</feature>
<evidence type="ECO:0000313" key="7">
    <source>
        <dbReference type="EMBL" id="MFC6723327.1"/>
    </source>
</evidence>
<sequence>MTRGASLFIGGKGVNNALRFLINLLLTRGLGTSQYGIYALGSTIMTISYGLANLGTDQSILRFIPEYDGDRANQNRVLGLASLTSFLGGVLAAAALYALAPVVTELTLGTPLLTDVLRLFAIILPINSLINIIKSLFKSLELPEYQVILENALPAIRLLAVGIALFVGASVVGVVAAIVVGFVLAFGFALMLAFSRTSFRPTLGNSRENLIEFYDFSLPLTVSQMGTILQRRIDILMVGFFLSGSAVGIYNIASVLSNFLLLPLTAFSQLFPPIASRLYANGERDELNSLYTRVTRWSFTLALLPTLGAALYTEEVLSIFGEDFADGGVVLSLFVLGQLTNVVVGPSGYVLMMTGHQYLTLVNEWTLGILNIVFNYLFITEFGFIGAALATALTLTAINVVRIVQVWYIEQLLPYSLKFLKPIAAGLGAGAVMYGLRFVLSGFPLLVVGGAAGAVVFVAGLVVLGIENEDREFFATVLPIGG</sequence>
<keyword evidence="5 6" id="KW-0472">Membrane</keyword>
<comment type="subcellular location">
    <subcellularLocation>
        <location evidence="1">Cell membrane</location>
        <topology evidence="1">Multi-pass membrane protein</topology>
    </subcellularLocation>
</comment>
<dbReference type="PANTHER" id="PTHR30250:SF27">
    <property type="entry name" value="POLYSACCHARIDE BIOSYNTHESIS PROTEIN"/>
    <property type="match status" value="1"/>
</dbReference>
<reference evidence="7 8" key="1">
    <citation type="journal article" date="2019" name="Int. J. Syst. Evol. Microbiol.">
        <title>The Global Catalogue of Microorganisms (GCM) 10K type strain sequencing project: providing services to taxonomists for standard genome sequencing and annotation.</title>
        <authorList>
            <consortium name="The Broad Institute Genomics Platform"/>
            <consortium name="The Broad Institute Genome Sequencing Center for Infectious Disease"/>
            <person name="Wu L."/>
            <person name="Ma J."/>
        </authorList>
    </citation>
    <scope>NUCLEOTIDE SEQUENCE [LARGE SCALE GENOMIC DNA]</scope>
    <source>
        <strain evidence="7 8">NBRC 111368</strain>
    </source>
</reference>
<feature type="transmembrane region" description="Helical" evidence="6">
    <location>
        <begin position="446"/>
        <end position="466"/>
    </location>
</feature>
<feature type="transmembrane region" description="Helical" evidence="6">
    <location>
        <begin position="35"/>
        <end position="56"/>
    </location>
</feature>
<evidence type="ECO:0000256" key="4">
    <source>
        <dbReference type="ARBA" id="ARBA00022989"/>
    </source>
</evidence>
<evidence type="ECO:0000313" key="8">
    <source>
        <dbReference type="Proteomes" id="UP001596328"/>
    </source>
</evidence>
<dbReference type="PANTHER" id="PTHR30250">
    <property type="entry name" value="PST FAMILY PREDICTED COLANIC ACID TRANSPORTER"/>
    <property type="match status" value="1"/>
</dbReference>
<evidence type="ECO:0000256" key="5">
    <source>
        <dbReference type="ARBA" id="ARBA00023136"/>
    </source>
</evidence>
<feature type="transmembrane region" description="Helical" evidence="6">
    <location>
        <begin position="233"/>
        <end position="253"/>
    </location>
</feature>